<accession>A0A5E4Q5T3</accession>
<sequence length="13" mass="1530">MSTHRCISPRTLK</sequence>
<name>A0A5E4Q5T3_9NEOP</name>
<reference evidence="1 2" key="1">
    <citation type="submission" date="2017-07" db="EMBL/GenBank/DDBJ databases">
        <authorList>
            <person name="Talla V."/>
            <person name="Backstrom N."/>
        </authorList>
    </citation>
    <scope>NUCLEOTIDE SEQUENCE [LARGE SCALE GENOMIC DNA]</scope>
</reference>
<protein>
    <submittedName>
        <fullName evidence="1">Uncharacterized protein</fullName>
    </submittedName>
</protein>
<dbReference type="EMBL" id="FZQP02001515">
    <property type="protein sequence ID" value="VVC93100.1"/>
    <property type="molecule type" value="Genomic_DNA"/>
</dbReference>
<proteinExistence type="predicted"/>
<gene>
    <name evidence="1" type="ORF">LSINAPIS_LOCUS5362</name>
</gene>
<dbReference type="Proteomes" id="UP000324832">
    <property type="component" value="Unassembled WGS sequence"/>
</dbReference>
<evidence type="ECO:0000313" key="1">
    <source>
        <dbReference type="EMBL" id="VVC93100.1"/>
    </source>
</evidence>
<evidence type="ECO:0000313" key="2">
    <source>
        <dbReference type="Proteomes" id="UP000324832"/>
    </source>
</evidence>
<keyword evidence="2" id="KW-1185">Reference proteome</keyword>
<organism evidence="1 2">
    <name type="scientific">Leptidea sinapis</name>
    <dbReference type="NCBI Taxonomy" id="189913"/>
    <lineage>
        <taxon>Eukaryota</taxon>
        <taxon>Metazoa</taxon>
        <taxon>Ecdysozoa</taxon>
        <taxon>Arthropoda</taxon>
        <taxon>Hexapoda</taxon>
        <taxon>Insecta</taxon>
        <taxon>Pterygota</taxon>
        <taxon>Neoptera</taxon>
        <taxon>Endopterygota</taxon>
        <taxon>Lepidoptera</taxon>
        <taxon>Glossata</taxon>
        <taxon>Ditrysia</taxon>
        <taxon>Papilionoidea</taxon>
        <taxon>Pieridae</taxon>
        <taxon>Dismorphiinae</taxon>
        <taxon>Leptidea</taxon>
    </lineage>
</organism>